<proteinExistence type="predicted"/>
<feature type="transmembrane region" description="Helical" evidence="6">
    <location>
        <begin position="107"/>
        <end position="125"/>
    </location>
</feature>
<evidence type="ECO:0000256" key="2">
    <source>
        <dbReference type="ARBA" id="ARBA00022475"/>
    </source>
</evidence>
<keyword evidence="2" id="KW-1003">Cell membrane</keyword>
<comment type="subcellular location">
    <subcellularLocation>
        <location evidence="1">Cell membrane</location>
        <topology evidence="1">Multi-pass membrane protein</topology>
    </subcellularLocation>
</comment>
<feature type="transmembrane region" description="Helical" evidence="6">
    <location>
        <begin position="47"/>
        <end position="68"/>
    </location>
</feature>
<organism evidence="9 10">
    <name type="scientific">Methylobacterium phyllostachyos</name>
    <dbReference type="NCBI Taxonomy" id="582672"/>
    <lineage>
        <taxon>Bacteria</taxon>
        <taxon>Pseudomonadati</taxon>
        <taxon>Pseudomonadota</taxon>
        <taxon>Alphaproteobacteria</taxon>
        <taxon>Hyphomicrobiales</taxon>
        <taxon>Methylobacteriaceae</taxon>
        <taxon>Methylobacterium</taxon>
    </lineage>
</organism>
<feature type="transmembrane region" description="Helical" evidence="6">
    <location>
        <begin position="294"/>
        <end position="314"/>
    </location>
</feature>
<dbReference type="Gene3D" id="3.90.420.10">
    <property type="entry name" value="Oxidoreductase, molybdopterin-binding domain"/>
    <property type="match status" value="1"/>
</dbReference>
<dbReference type="GO" id="GO:0022904">
    <property type="term" value="P:respiratory electron transport chain"/>
    <property type="evidence" value="ECO:0007669"/>
    <property type="project" value="InterPro"/>
</dbReference>
<dbReference type="InterPro" id="IPR016174">
    <property type="entry name" value="Di-haem_cyt_TM"/>
</dbReference>
<evidence type="ECO:0000256" key="4">
    <source>
        <dbReference type="ARBA" id="ARBA00022989"/>
    </source>
</evidence>
<protein>
    <submittedName>
        <fullName evidence="9">DMSO/TMAO reductase YedYZ, molybdopterin-dependent catalytic subunit</fullName>
    </submittedName>
</protein>
<feature type="transmembrane region" description="Helical" evidence="6">
    <location>
        <begin position="334"/>
        <end position="352"/>
    </location>
</feature>
<keyword evidence="4 6" id="KW-1133">Transmembrane helix</keyword>
<keyword evidence="5 6" id="KW-0472">Membrane</keyword>
<dbReference type="SUPFAM" id="SSF56524">
    <property type="entry name" value="Oxidoreductase molybdopterin-binding domain"/>
    <property type="match status" value="1"/>
</dbReference>
<dbReference type="Pfam" id="PF01292">
    <property type="entry name" value="Ni_hydr_CYTB"/>
    <property type="match status" value="1"/>
</dbReference>
<name>A0A1H0JTE8_9HYPH</name>
<feature type="domain" description="Cytochrome b561 bacterial/Ni-hydrogenase" evidence="8">
    <location>
        <begin position="98"/>
        <end position="324"/>
    </location>
</feature>
<keyword evidence="10" id="KW-1185">Reference proteome</keyword>
<dbReference type="GO" id="GO:0009055">
    <property type="term" value="F:electron transfer activity"/>
    <property type="evidence" value="ECO:0007669"/>
    <property type="project" value="InterPro"/>
</dbReference>
<feature type="domain" description="Oxidoreductase molybdopterin-binding" evidence="7">
    <location>
        <begin position="416"/>
        <end position="553"/>
    </location>
</feature>
<feature type="transmembrane region" description="Helical" evidence="6">
    <location>
        <begin position="249"/>
        <end position="273"/>
    </location>
</feature>
<evidence type="ECO:0000256" key="1">
    <source>
        <dbReference type="ARBA" id="ARBA00004651"/>
    </source>
</evidence>
<gene>
    <name evidence="9" type="ORF">SAMN05216360_12390</name>
</gene>
<evidence type="ECO:0000259" key="7">
    <source>
        <dbReference type="Pfam" id="PF00174"/>
    </source>
</evidence>
<evidence type="ECO:0000259" key="8">
    <source>
        <dbReference type="Pfam" id="PF01292"/>
    </source>
</evidence>
<sequence>MTDTPNVVPIHDPLAAKLSGADDRILLSHWLPPQQGIVPRIRVGRRWVSTLWALPLGFAALVLVVALAQSLREYPDVKAFIVRHPGIAQSAPSVNSGFPWWLRLQHFLNMLFMMFIIRAGIQILADHPRLYWKRDCTPGTDWFRFQRPVPTGRIWTAKDDSVTLPKWLGIPGLRHSIGLARWWHFSTNMLWTVNGVVFYVMLFATDQWRRLVPLTWDVFPSAISTAIQYGSLDFPVDQGWTRYNALQQLAYFATVFIAAPVSIATGLLQSPAISNRLGWTGRVLNRQVARSIHFLSFSWFVLFILAHGVMVFVTSLRENTNHMFAGVQNASWSGFLPFMLAMSVVAGAWAAASPVTIRYARQVQHVGKFMIGWIKGLAEWWDPRSELTEADISPYFWPNGTMPASAEFDAQVAGNFTDYRLRVDGLVDRPQEFSLADLRAMPKQEQITTHFCIQGWSGVAKWGGVPMQHILDLVQPSAEARYAVFYSFAEGGEGGRYYDAHRMHNMHHALTILAYEMNGAPVSVLHGAPLRLRCENELGFKMVKWITAIEFVHDFADLGAGQGGYNEDHEFYGYRMPI</sequence>
<dbReference type="OrthoDB" id="9795587at2"/>
<evidence type="ECO:0000313" key="9">
    <source>
        <dbReference type="EMBL" id="SDO47075.1"/>
    </source>
</evidence>
<dbReference type="PANTHER" id="PTHR43032">
    <property type="entry name" value="PROTEIN-METHIONINE-SULFOXIDE REDUCTASE"/>
    <property type="match status" value="1"/>
</dbReference>
<evidence type="ECO:0000313" key="10">
    <source>
        <dbReference type="Proteomes" id="UP000198704"/>
    </source>
</evidence>
<dbReference type="RefSeq" id="WP_091721977.1">
    <property type="nucleotide sequence ID" value="NZ_FNHS01000023.1"/>
</dbReference>
<dbReference type="EMBL" id="FNHS01000023">
    <property type="protein sequence ID" value="SDO47075.1"/>
    <property type="molecule type" value="Genomic_DNA"/>
</dbReference>
<dbReference type="STRING" id="582672.SAMN05216360_12390"/>
<evidence type="ECO:0000256" key="6">
    <source>
        <dbReference type="SAM" id="Phobius"/>
    </source>
</evidence>
<dbReference type="InterPro" id="IPR036374">
    <property type="entry name" value="OxRdtase_Mopterin-bd_sf"/>
</dbReference>
<dbReference type="InterPro" id="IPR011577">
    <property type="entry name" value="Cyt_b561_bac/Ni-Hgenase"/>
</dbReference>
<dbReference type="GO" id="GO:0005886">
    <property type="term" value="C:plasma membrane"/>
    <property type="evidence" value="ECO:0007669"/>
    <property type="project" value="UniProtKB-SubCell"/>
</dbReference>
<accession>A0A1H0JTE8</accession>
<dbReference type="Pfam" id="PF00174">
    <property type="entry name" value="Oxidored_molyb"/>
    <property type="match status" value="1"/>
</dbReference>
<dbReference type="Proteomes" id="UP000198704">
    <property type="component" value="Unassembled WGS sequence"/>
</dbReference>
<dbReference type="InterPro" id="IPR000572">
    <property type="entry name" value="OxRdtase_Mopterin-bd_dom"/>
</dbReference>
<dbReference type="Gene3D" id="1.20.950.20">
    <property type="entry name" value="Transmembrane di-heme cytochromes, Chain C"/>
    <property type="match status" value="1"/>
</dbReference>
<evidence type="ECO:0000256" key="3">
    <source>
        <dbReference type="ARBA" id="ARBA00022692"/>
    </source>
</evidence>
<reference evidence="10" key="1">
    <citation type="submission" date="2016-10" db="EMBL/GenBank/DDBJ databases">
        <authorList>
            <person name="Varghese N."/>
            <person name="Submissions S."/>
        </authorList>
    </citation>
    <scope>NUCLEOTIDE SEQUENCE [LARGE SCALE GENOMIC DNA]</scope>
    <source>
        <strain evidence="10">BL47</strain>
    </source>
</reference>
<evidence type="ECO:0000256" key="5">
    <source>
        <dbReference type="ARBA" id="ARBA00023136"/>
    </source>
</evidence>
<keyword evidence="3 6" id="KW-0812">Transmembrane</keyword>
<dbReference type="SUPFAM" id="SSF81342">
    <property type="entry name" value="Transmembrane di-heme cytochromes"/>
    <property type="match status" value="1"/>
</dbReference>
<dbReference type="AlphaFoldDB" id="A0A1H0JTE8"/>
<feature type="transmembrane region" description="Helical" evidence="6">
    <location>
        <begin position="182"/>
        <end position="204"/>
    </location>
</feature>